<dbReference type="PANTHER" id="PTHR40621">
    <property type="entry name" value="TRANSCRIPTION FACTOR KAPC-RELATED"/>
    <property type="match status" value="1"/>
</dbReference>
<dbReference type="InterPro" id="IPR004827">
    <property type="entry name" value="bZIP"/>
</dbReference>
<keyword evidence="3" id="KW-0175">Coiled coil</keyword>
<keyword evidence="2" id="KW-0539">Nucleus</keyword>
<comment type="subcellular location">
    <subcellularLocation>
        <location evidence="1">Nucleus</location>
    </subcellularLocation>
</comment>
<dbReference type="OrthoDB" id="5571888at2759"/>
<evidence type="ECO:0000259" key="5">
    <source>
        <dbReference type="PROSITE" id="PS50217"/>
    </source>
</evidence>
<dbReference type="CDD" id="cd14810">
    <property type="entry name" value="bZIP_u1"/>
    <property type="match status" value="1"/>
</dbReference>
<accession>A0A197K307</accession>
<feature type="compositionally biased region" description="Low complexity" evidence="4">
    <location>
        <begin position="97"/>
        <end position="107"/>
    </location>
</feature>
<dbReference type="SMART" id="SM00338">
    <property type="entry name" value="BRLZ"/>
    <property type="match status" value="1"/>
</dbReference>
<feature type="domain" description="BZIP" evidence="5">
    <location>
        <begin position="298"/>
        <end position="361"/>
    </location>
</feature>
<feature type="compositionally biased region" description="Acidic residues" evidence="4">
    <location>
        <begin position="267"/>
        <end position="276"/>
    </location>
</feature>
<dbReference type="STRING" id="1314771.A0A197K307"/>
<dbReference type="InterPro" id="IPR050936">
    <property type="entry name" value="AP-1-like"/>
</dbReference>
<dbReference type="PANTHER" id="PTHR40621:SF10">
    <property type="entry name" value="BZIP DOMAIN-CONTAINING PROTEIN"/>
    <property type="match status" value="1"/>
</dbReference>
<evidence type="ECO:0000256" key="4">
    <source>
        <dbReference type="SAM" id="MobiDB-lite"/>
    </source>
</evidence>
<dbReference type="Gene3D" id="1.20.5.170">
    <property type="match status" value="1"/>
</dbReference>
<sequence length="715" mass="80463">MNFDNVPDANVEDMSNSELFQYLFKAELDPDVSDPFTQTLFPADNNAPSPSSSSSLSSPSSSTMATSSPSTSTYDFSSSPETHSHSYNSPPPPPYQQQPQQQQEEQLAQVQLFQQQPTLLPSTSFSYRQISPDMPPSMPNQLTVGNNNNYMNLPQPSSAIDAMTASSTSTDQMSYWMQRFQQLQQLQQVHHHQQQQLLSSTLFPGQAAAAFNLNTASATTGSSGREDNHNTTASPSSPASSASSSSPTIKAEHDIVYPSPPMKDDMAMDSDSDDGESPSQDAKGSDPLKPSPSELKKMTSKERRQLRNKLSARNFRVRRKEYIGTLETQVKEARREAAELQKKLAQSELNCQFLRQELETARLSQTLFNDGRMSREHANLLASLLNPNTESFPTTSSLNTLASSSSTSSILSTQELQQKELMNSINSNNMTILNNPLTANQQQSSIMSLPQESMQPFVPFDINWDPNLSVNRAELIVNPDLDPKEVEAKSTVHALLARYEAAKHEAEVDEQMRTELKAYHEQKLAQTYIVMPKEDALSSTRTRASQDTIFLQTMVYMMMLHLTRSLFEAATLSKTQIVNVYQTMDGNLRSQMGQVQEEQEKRVTPCKFAEWREAWIRKCWPSFYNNRQRVCELLKNGICPLTAYSNSVDVDETVRKMEEGVKGKTVETKSPFCLWIRSRIPTWMRCPDSLAQEKREQEEREALLREDDQPVEVMA</sequence>
<dbReference type="Pfam" id="PF00170">
    <property type="entry name" value="bZIP_1"/>
    <property type="match status" value="1"/>
</dbReference>
<name>A0A197K307_9FUNG</name>
<evidence type="ECO:0000313" key="6">
    <source>
        <dbReference type="EMBL" id="OAQ31865.1"/>
    </source>
</evidence>
<reference evidence="6 7" key="1">
    <citation type="submission" date="2016-05" db="EMBL/GenBank/DDBJ databases">
        <title>Genome sequencing reveals origins of a unique bacterial endosymbiosis in the earliest lineages of terrestrial Fungi.</title>
        <authorList>
            <consortium name="DOE Joint Genome Institute"/>
            <person name="Uehling J."/>
            <person name="Gryganskyi A."/>
            <person name="Hameed K."/>
            <person name="Tschaplinski T."/>
            <person name="Misztal P."/>
            <person name="Wu S."/>
            <person name="Desiro A."/>
            <person name="Vande Pol N."/>
            <person name="Du Z.-Y."/>
            <person name="Zienkiewicz A."/>
            <person name="Zienkiewicz K."/>
            <person name="Morin E."/>
            <person name="Tisserant E."/>
            <person name="Splivallo R."/>
            <person name="Hainaut M."/>
            <person name="Henrissat B."/>
            <person name="Ohm R."/>
            <person name="Kuo A."/>
            <person name="Yan J."/>
            <person name="Lipzen A."/>
            <person name="Nolan M."/>
            <person name="Labutti K."/>
            <person name="Barry K."/>
            <person name="Goldstein A."/>
            <person name="Labbe J."/>
            <person name="Schadt C."/>
            <person name="Tuskan G."/>
            <person name="Grigoriev I."/>
            <person name="Martin F."/>
            <person name="Vilgalys R."/>
            <person name="Bonito G."/>
        </authorList>
    </citation>
    <scope>NUCLEOTIDE SEQUENCE [LARGE SCALE GENOMIC DNA]</scope>
    <source>
        <strain evidence="6 7">AG-77</strain>
    </source>
</reference>
<feature type="compositionally biased region" description="Basic and acidic residues" evidence="4">
    <location>
        <begin position="294"/>
        <end position="305"/>
    </location>
</feature>
<dbReference type="Proteomes" id="UP000078512">
    <property type="component" value="Unassembled WGS sequence"/>
</dbReference>
<dbReference type="EMBL" id="KV442027">
    <property type="protein sequence ID" value="OAQ31865.1"/>
    <property type="molecule type" value="Genomic_DNA"/>
</dbReference>
<dbReference type="PROSITE" id="PS50217">
    <property type="entry name" value="BZIP"/>
    <property type="match status" value="1"/>
</dbReference>
<feature type="coiled-coil region" evidence="3">
    <location>
        <begin position="323"/>
        <end position="364"/>
    </location>
</feature>
<dbReference type="GO" id="GO:0001228">
    <property type="term" value="F:DNA-binding transcription activator activity, RNA polymerase II-specific"/>
    <property type="evidence" value="ECO:0007669"/>
    <property type="project" value="TreeGrafter"/>
</dbReference>
<organism evidence="6 7">
    <name type="scientific">Linnemannia elongata AG-77</name>
    <dbReference type="NCBI Taxonomy" id="1314771"/>
    <lineage>
        <taxon>Eukaryota</taxon>
        <taxon>Fungi</taxon>
        <taxon>Fungi incertae sedis</taxon>
        <taxon>Mucoromycota</taxon>
        <taxon>Mortierellomycotina</taxon>
        <taxon>Mortierellomycetes</taxon>
        <taxon>Mortierellales</taxon>
        <taxon>Mortierellaceae</taxon>
        <taxon>Linnemannia</taxon>
    </lineage>
</organism>
<feature type="region of interest" description="Disordered" evidence="4">
    <location>
        <begin position="217"/>
        <end position="310"/>
    </location>
</feature>
<feature type="compositionally biased region" description="Low complexity" evidence="4">
    <location>
        <begin position="231"/>
        <end position="248"/>
    </location>
</feature>
<evidence type="ECO:0000256" key="1">
    <source>
        <dbReference type="ARBA" id="ARBA00004123"/>
    </source>
</evidence>
<dbReference type="AlphaFoldDB" id="A0A197K307"/>
<dbReference type="InterPro" id="IPR046347">
    <property type="entry name" value="bZIP_sf"/>
</dbReference>
<evidence type="ECO:0000313" key="7">
    <source>
        <dbReference type="Proteomes" id="UP000078512"/>
    </source>
</evidence>
<feature type="region of interest" description="Disordered" evidence="4">
    <location>
        <begin position="31"/>
        <end position="107"/>
    </location>
</feature>
<gene>
    <name evidence="6" type="ORF">K457DRAFT_135653</name>
</gene>
<keyword evidence="7" id="KW-1185">Reference proteome</keyword>
<protein>
    <recommendedName>
        <fullName evidence="5">BZIP domain-containing protein</fullName>
    </recommendedName>
</protein>
<evidence type="ECO:0000256" key="2">
    <source>
        <dbReference type="ARBA" id="ARBA00023242"/>
    </source>
</evidence>
<dbReference type="GO" id="GO:0090575">
    <property type="term" value="C:RNA polymerase II transcription regulator complex"/>
    <property type="evidence" value="ECO:0007669"/>
    <property type="project" value="TreeGrafter"/>
</dbReference>
<dbReference type="SUPFAM" id="SSF57959">
    <property type="entry name" value="Leucine zipper domain"/>
    <property type="match status" value="1"/>
</dbReference>
<proteinExistence type="predicted"/>
<dbReference type="GO" id="GO:0000976">
    <property type="term" value="F:transcription cis-regulatory region binding"/>
    <property type="evidence" value="ECO:0007669"/>
    <property type="project" value="InterPro"/>
</dbReference>
<evidence type="ECO:0000256" key="3">
    <source>
        <dbReference type="SAM" id="Coils"/>
    </source>
</evidence>
<dbReference type="PROSITE" id="PS00036">
    <property type="entry name" value="BZIP_BASIC"/>
    <property type="match status" value="1"/>
</dbReference>
<feature type="compositionally biased region" description="Low complexity" evidence="4">
    <location>
        <begin position="48"/>
        <end position="79"/>
    </location>
</feature>